<proteinExistence type="predicted"/>
<feature type="domain" description="DUF1468" evidence="2">
    <location>
        <begin position="7"/>
        <end position="152"/>
    </location>
</feature>
<comment type="caution">
    <text evidence="3">The sequence shown here is derived from an EMBL/GenBank/DDBJ whole genome shotgun (WGS) entry which is preliminary data.</text>
</comment>
<dbReference type="EMBL" id="BMJJ01000006">
    <property type="protein sequence ID" value="GGD23865.1"/>
    <property type="molecule type" value="Genomic_DNA"/>
</dbReference>
<sequence>MTRDLGLGLVALAFSVVYLIEASRIRSSALGDSVGAGGVPTILGWVMAVTATVIILHQLWLKRTGSFLPAAVSEAFETPGRTFAIAAGVVAMASLYIAALRWLGYIPSTALFLAGMLAYQGVGLSRRLILVPVLGAVALFLLFDTLLGLNLPTGLLGRLF</sequence>
<keyword evidence="1" id="KW-1133">Transmembrane helix</keyword>
<name>A0A917DBK2_9HYPH</name>
<feature type="transmembrane region" description="Helical" evidence="1">
    <location>
        <begin position="38"/>
        <end position="61"/>
    </location>
</feature>
<dbReference type="Proteomes" id="UP000613160">
    <property type="component" value="Unassembled WGS sequence"/>
</dbReference>
<evidence type="ECO:0000259" key="2">
    <source>
        <dbReference type="Pfam" id="PF07331"/>
    </source>
</evidence>
<keyword evidence="1" id="KW-0472">Membrane</keyword>
<dbReference type="InterPro" id="IPR009936">
    <property type="entry name" value="DUF1468"/>
</dbReference>
<accession>A0A917DBK2</accession>
<feature type="transmembrane region" description="Helical" evidence="1">
    <location>
        <begin position="129"/>
        <end position="151"/>
    </location>
</feature>
<organism evidence="3 4">
    <name type="scientific">Aureimonas glaciei</name>
    <dbReference type="NCBI Taxonomy" id="1776957"/>
    <lineage>
        <taxon>Bacteria</taxon>
        <taxon>Pseudomonadati</taxon>
        <taxon>Pseudomonadota</taxon>
        <taxon>Alphaproteobacteria</taxon>
        <taxon>Hyphomicrobiales</taxon>
        <taxon>Aurantimonadaceae</taxon>
        <taxon>Aureimonas</taxon>
    </lineage>
</organism>
<reference evidence="3" key="2">
    <citation type="submission" date="2020-09" db="EMBL/GenBank/DDBJ databases">
        <authorList>
            <person name="Sun Q."/>
            <person name="Zhou Y."/>
        </authorList>
    </citation>
    <scope>NUCLEOTIDE SEQUENCE</scope>
    <source>
        <strain evidence="3">CGMCC 1.15493</strain>
    </source>
</reference>
<gene>
    <name evidence="3" type="ORF">GCM10011335_28500</name>
</gene>
<dbReference type="RefSeq" id="WP_188851753.1">
    <property type="nucleotide sequence ID" value="NZ_BMJJ01000006.1"/>
</dbReference>
<evidence type="ECO:0000313" key="3">
    <source>
        <dbReference type="EMBL" id="GGD23865.1"/>
    </source>
</evidence>
<evidence type="ECO:0000313" key="4">
    <source>
        <dbReference type="Proteomes" id="UP000613160"/>
    </source>
</evidence>
<keyword evidence="1" id="KW-0812">Transmembrane</keyword>
<evidence type="ECO:0000256" key="1">
    <source>
        <dbReference type="SAM" id="Phobius"/>
    </source>
</evidence>
<protein>
    <recommendedName>
        <fullName evidence="2">DUF1468 domain-containing protein</fullName>
    </recommendedName>
</protein>
<keyword evidence="4" id="KW-1185">Reference proteome</keyword>
<feature type="transmembrane region" description="Helical" evidence="1">
    <location>
        <begin position="82"/>
        <end position="99"/>
    </location>
</feature>
<dbReference type="Pfam" id="PF07331">
    <property type="entry name" value="TctB"/>
    <property type="match status" value="1"/>
</dbReference>
<dbReference type="AlphaFoldDB" id="A0A917DBK2"/>
<reference evidence="3" key="1">
    <citation type="journal article" date="2014" name="Int. J. Syst. Evol. Microbiol.">
        <title>Complete genome sequence of Corynebacterium casei LMG S-19264T (=DSM 44701T), isolated from a smear-ripened cheese.</title>
        <authorList>
            <consortium name="US DOE Joint Genome Institute (JGI-PGF)"/>
            <person name="Walter F."/>
            <person name="Albersmeier A."/>
            <person name="Kalinowski J."/>
            <person name="Ruckert C."/>
        </authorList>
    </citation>
    <scope>NUCLEOTIDE SEQUENCE</scope>
    <source>
        <strain evidence="3">CGMCC 1.15493</strain>
    </source>
</reference>
<feature type="transmembrane region" description="Helical" evidence="1">
    <location>
        <begin position="105"/>
        <end position="122"/>
    </location>
</feature>